<proteinExistence type="predicted"/>
<dbReference type="AlphaFoldDB" id="A0A7J0BWR1"/>
<dbReference type="InterPro" id="IPR011051">
    <property type="entry name" value="RmlC_Cupin_sf"/>
</dbReference>
<gene>
    <name evidence="1" type="ORF">DSM19430T_28170</name>
</gene>
<sequence length="165" mass="18224">MDPVAAIDGVERIPLRQIPAEGGAVLHMLRADAPHFTGFGEVYFSECLPGAIKAWKRHREMTQNFAVPSGRIRVVIYDDRENSPTRGTVAEHTLGRPDSYCLLRIPPMVWYGFTAADAAGGIICNCADMTHRPEESERIAADSPAIPYVWPELREAVPGSPPKER</sequence>
<dbReference type="SUPFAM" id="SSF51182">
    <property type="entry name" value="RmlC-like cupins"/>
    <property type="match status" value="1"/>
</dbReference>
<comment type="caution">
    <text evidence="1">The sequence shown here is derived from an EMBL/GenBank/DDBJ whole genome shotgun (WGS) entry which is preliminary data.</text>
</comment>
<dbReference type="Gene3D" id="2.60.120.10">
    <property type="entry name" value="Jelly Rolls"/>
    <property type="match status" value="1"/>
</dbReference>
<keyword evidence="2" id="KW-1185">Reference proteome</keyword>
<protein>
    <submittedName>
        <fullName evidence="1">dTDP-4-dehydrorhamnose 3,5-epimerase</fullName>
    </submittedName>
</protein>
<evidence type="ECO:0000313" key="1">
    <source>
        <dbReference type="EMBL" id="GFM38133.1"/>
    </source>
</evidence>
<dbReference type="RefSeq" id="WP_174410762.1">
    <property type="nucleotide sequence ID" value="NZ_BLVP01000035.1"/>
</dbReference>
<organism evidence="1 2">
    <name type="scientific">Desulfovibrio psychrotolerans</name>
    <dbReference type="NCBI Taxonomy" id="415242"/>
    <lineage>
        <taxon>Bacteria</taxon>
        <taxon>Pseudomonadati</taxon>
        <taxon>Thermodesulfobacteriota</taxon>
        <taxon>Desulfovibrionia</taxon>
        <taxon>Desulfovibrionales</taxon>
        <taxon>Desulfovibrionaceae</taxon>
        <taxon>Desulfovibrio</taxon>
    </lineage>
</organism>
<name>A0A7J0BWR1_9BACT</name>
<dbReference type="EMBL" id="BLVP01000035">
    <property type="protein sequence ID" value="GFM38133.1"/>
    <property type="molecule type" value="Genomic_DNA"/>
</dbReference>
<dbReference type="Proteomes" id="UP000503820">
    <property type="component" value="Unassembled WGS sequence"/>
</dbReference>
<dbReference type="InterPro" id="IPR014710">
    <property type="entry name" value="RmlC-like_jellyroll"/>
</dbReference>
<accession>A0A7J0BWR1</accession>
<reference evidence="1 2" key="1">
    <citation type="submission" date="2020-05" db="EMBL/GenBank/DDBJ databases">
        <title>Draft genome sequence of Desulfovibrio psychrotolerans JS1T.</title>
        <authorList>
            <person name="Ueno A."/>
            <person name="Tamazawa S."/>
            <person name="Tamamura S."/>
            <person name="Murakami T."/>
            <person name="Kiyama T."/>
            <person name="Inomata H."/>
            <person name="Amano Y."/>
            <person name="Miyakawa K."/>
            <person name="Tamaki H."/>
            <person name="Naganuma T."/>
            <person name="Kaneko K."/>
        </authorList>
    </citation>
    <scope>NUCLEOTIDE SEQUENCE [LARGE SCALE GENOMIC DNA]</scope>
    <source>
        <strain evidence="1 2">JS1</strain>
    </source>
</reference>
<evidence type="ECO:0000313" key="2">
    <source>
        <dbReference type="Proteomes" id="UP000503820"/>
    </source>
</evidence>